<reference evidence="1 2" key="1">
    <citation type="journal article" date="2018" name="FEMS Microbiol. Ecol.">
        <title>Co-invading symbiotic mutualists of Medicago polymorpha retain high ancestral diversity and contain diverse accessory genomes.</title>
        <authorList>
            <person name="Porter S.S."/>
            <person name="Faber-Hammond J.J."/>
            <person name="Friesen M.L."/>
        </authorList>
    </citation>
    <scope>NUCLEOTIDE SEQUENCE [LARGE SCALE GENOMIC DNA]</scope>
    <source>
        <strain evidence="1 2">Str16</strain>
    </source>
</reference>
<evidence type="ECO:0000313" key="2">
    <source>
        <dbReference type="Proteomes" id="UP001190825"/>
    </source>
</evidence>
<dbReference type="Proteomes" id="UP001190825">
    <property type="component" value="Unassembled WGS sequence"/>
</dbReference>
<name>A0ABX4TPK9_9HYPH</name>
<dbReference type="RefSeq" id="WP_026029882.1">
    <property type="nucleotide sequence ID" value="NZ_NBUC01000065.1"/>
</dbReference>
<protein>
    <recommendedName>
        <fullName evidence="3">DUF3168 domain-containing protein</fullName>
    </recommendedName>
</protein>
<comment type="caution">
    <text evidence="1">The sequence shown here is derived from an EMBL/GenBank/DDBJ whole genome shotgun (WGS) entry which is preliminary data.</text>
</comment>
<evidence type="ECO:0000313" key="1">
    <source>
        <dbReference type="EMBL" id="PLU04504.1"/>
    </source>
</evidence>
<sequence>MIEKDIVDLLDARLAAEVYYGMQPQPPDNIPAPLPVVIVNRVASVWYGGFCGTDTDLSRPGIQVDYYDETAEGARRLADQGRIALRDLVASSAGGGLLDSEISYYDEESRGWRVQQRWDMADYSPALS</sequence>
<proteinExistence type="predicted"/>
<keyword evidence="2" id="KW-1185">Reference proteome</keyword>
<dbReference type="EMBL" id="NBUC01000065">
    <property type="protein sequence ID" value="PLU04504.1"/>
    <property type="molecule type" value="Genomic_DNA"/>
</dbReference>
<gene>
    <name evidence="1" type="ORF">BMJ33_11580</name>
</gene>
<organism evidence="1 2">
    <name type="scientific">Sinorhizobium medicae</name>
    <dbReference type="NCBI Taxonomy" id="110321"/>
    <lineage>
        <taxon>Bacteria</taxon>
        <taxon>Pseudomonadati</taxon>
        <taxon>Pseudomonadota</taxon>
        <taxon>Alphaproteobacteria</taxon>
        <taxon>Hyphomicrobiales</taxon>
        <taxon>Rhizobiaceae</taxon>
        <taxon>Sinorhizobium/Ensifer group</taxon>
        <taxon>Sinorhizobium</taxon>
    </lineage>
</organism>
<accession>A0ABX4TPK9</accession>
<evidence type="ECO:0008006" key="3">
    <source>
        <dbReference type="Google" id="ProtNLM"/>
    </source>
</evidence>